<keyword evidence="2" id="KW-0963">Cytoplasm</keyword>
<dbReference type="InterPro" id="IPR011989">
    <property type="entry name" value="ARM-like"/>
</dbReference>
<protein>
    <submittedName>
        <fullName evidence="9">XMAP215 family protein</fullName>
    </submittedName>
</protein>
<feature type="domain" description="TOG" evidence="8">
    <location>
        <begin position="576"/>
        <end position="815"/>
    </location>
</feature>
<feature type="region of interest" description="Disordered" evidence="7">
    <location>
        <begin position="1135"/>
        <end position="1209"/>
    </location>
</feature>
<dbReference type="GO" id="GO:0051010">
    <property type="term" value="F:microtubule plus-end binding"/>
    <property type="evidence" value="ECO:0007669"/>
    <property type="project" value="InterPro"/>
</dbReference>
<feature type="compositionally biased region" description="Low complexity" evidence="7">
    <location>
        <begin position="1170"/>
        <end position="1182"/>
    </location>
</feature>
<feature type="repeat" description="HEAT" evidence="6">
    <location>
        <begin position="1058"/>
        <end position="1095"/>
    </location>
</feature>
<evidence type="ECO:0000256" key="3">
    <source>
        <dbReference type="ARBA" id="ARBA00022737"/>
    </source>
</evidence>
<feature type="domain" description="TOG" evidence="8">
    <location>
        <begin position="885"/>
        <end position="1121"/>
    </location>
</feature>
<dbReference type="Gene3D" id="1.25.10.10">
    <property type="entry name" value="Leucine-rich Repeat Variant"/>
    <property type="match status" value="4"/>
</dbReference>
<evidence type="ECO:0000313" key="9">
    <source>
        <dbReference type="EMBL" id="RNF21334.1"/>
    </source>
</evidence>
<feature type="compositionally biased region" description="Low complexity" evidence="7">
    <location>
        <begin position="1143"/>
        <end position="1159"/>
    </location>
</feature>
<dbReference type="RefSeq" id="XP_029229491.1">
    <property type="nucleotide sequence ID" value="XM_029370433.1"/>
</dbReference>
<sequence>MAAEAAAAAASEDFSSLPLDALLTHKNWKARREGFERVRDHPDQLKSYLLDKTRKLVREGNTAAQEALFEALAALVDVCDDDELNILAGEPLKLVVEKGVTGRPRAVQASCKFIFDLVGAAKQTEVFDVLLPAFSHKTPKNRLAAAQLCAQIVAEYGVAGLPTKSILKAMQPLFNDANAQVRKEAALLCCQCYKFIGAGIKGFLTDLREVQLQELEVLFEEVVLGEAPRRNIRGVLPSTPVKPALPVTQLVSHNGTSNDISDEAYELYDETPVLSRLPRNFYRVALDKTAKWQDRVAMVQDNLLPLIAAAKIRLKDDYHELAGMVRELLLDPQAPLMLLGFKCIQELARVLRSTFAPHARSFLNPLFDKMKDKKTSVVEHITTTLETLMRYRCITLEQCQDEIELTAQSRVPNQRLALIHWLIRLTDILDRGSFNRLGRAQGMLGRLMNDEKVEIREASCVLISKLITLLGEVNFQPLLASLDDKQRGKLATVINSAANLQCTPTISPAKKTQRLERRESAASVVVRSLSIGEMNTASLAGKSSRGQRHSSVMPRPSSPEVRKQHPVDDSVALESTLPSKEEALKRMLGLMNGNMAVLPLLRSKEWGSRQKGVMTVRAMIDGWTEDECTKYLDTVLVYLRVDPGWSESIFQVFHSMLGVIQELVTRATAVSAAASYAIIAGCTCRLTEPKNKAAVRELMTHIARRQGISFVIRHLIEEVTSVKTPRLMQECNEYMIQLLQTFSASQVDAKGVVDYVRLHCFGQQFPAVRSSGVMLLVALRMHTGAVVDNYISTLSPGLRGAYEEAIAQSNGAKVSRRGAGAGEIQRAPSPVSPSRMQKVESRNSARGGAGQHGTAPTAAGSHVENRAVGSLRGDQQTEVPAENSKGSMRADVSQQLIVLVKQITTASDWRTRLDGVKRVEEVMHANNKSIAPNMVTELLRALRTRFDEVNKNFVIDVLRTISLVVESAGPEACRPGFKSILQGVLGMLGDQKMNLRDEATNVAYVALDCLGLDAVLQCMLKPLTSESHACNQTALEIIERGFQREPDAVISRQGVISLVPAVVRLCMSRILEVRLAAERVIGKFIPLVGDDAVLRAVQSLRPAEQQSVMAPIERQVQLFLRGTNEEEGRRTSTFATLFSAQGPASCTPRSPRSPRAASRNMSVSHRSTDLSLPSQGGQLSLPASQRNSLGKEAAPSGVPLQASSSAPATQIAPPQIHNEELLSIQEIMVGLRSASASTAANTCAEFLKRIQNDEVCGTPEMIQVMVERLYENIKLFDAALALGLIRCLKVIFERPRFTQWCHSSLLFRMLGMIFDCLLSEAFSLHEEVIKALNNMTLTLLEGCPGNEVFSALMSRMARYSEIYTASGKKTDLKYIQVTVKCLMRLDIDGVSPDNVVLCCHEYLLQHPPSAFRNLDDLSIRTVKTILQDLSRRCGPPLLAVASRLVGTQNLVTHFVRACLENQERLARASSEGEQHTAGGANRQAQSHEPQQQRVVPPSQPGRLRRGQNVHVDPTTAMPQPETPPGAQGAPLPAGEEKSMSSIFARIRNHLTSNQGIEELYAFLKQRPKNPEFDQQFHRCSEAFRSYIKRKLERQMLEDTKKTPGFLLPEVLRSTP</sequence>
<feature type="domain" description="TOG" evidence="8">
    <location>
        <begin position="5"/>
        <end position="228"/>
    </location>
</feature>
<dbReference type="InterPro" id="IPR016024">
    <property type="entry name" value="ARM-type_fold"/>
</dbReference>
<dbReference type="SMART" id="SM01349">
    <property type="entry name" value="TOG"/>
    <property type="match status" value="4"/>
</dbReference>
<dbReference type="EMBL" id="MKKU01000159">
    <property type="protein sequence ID" value="RNF21334.1"/>
    <property type="molecule type" value="Genomic_DNA"/>
</dbReference>
<evidence type="ECO:0000313" key="10">
    <source>
        <dbReference type="Proteomes" id="UP000284403"/>
    </source>
</evidence>
<dbReference type="InterPro" id="IPR021133">
    <property type="entry name" value="HEAT_type_2"/>
</dbReference>
<dbReference type="InterPro" id="IPR048491">
    <property type="entry name" value="XMAP215_CLASP_TOG"/>
</dbReference>
<keyword evidence="3" id="KW-0677">Repeat</keyword>
<accession>A0A3R7L7I8</accession>
<feature type="domain" description="TOG" evidence="8">
    <location>
        <begin position="266"/>
        <end position="503"/>
    </location>
</feature>
<dbReference type="GO" id="GO:0061863">
    <property type="term" value="F:microtubule plus end polymerase"/>
    <property type="evidence" value="ECO:0007669"/>
    <property type="project" value="InterPro"/>
</dbReference>
<evidence type="ECO:0000256" key="4">
    <source>
        <dbReference type="ARBA" id="ARBA00023212"/>
    </source>
</evidence>
<dbReference type="GO" id="GO:0005856">
    <property type="term" value="C:cytoskeleton"/>
    <property type="evidence" value="ECO:0007669"/>
    <property type="project" value="UniProtKB-SubCell"/>
</dbReference>
<feature type="compositionally biased region" description="Low complexity" evidence="7">
    <location>
        <begin position="1524"/>
        <end position="1533"/>
    </location>
</feature>
<dbReference type="GO" id="GO:0030951">
    <property type="term" value="P:establishment or maintenance of microtubule cytoskeleton polarity"/>
    <property type="evidence" value="ECO:0007669"/>
    <property type="project" value="InterPro"/>
</dbReference>
<organism evidence="9 10">
    <name type="scientific">Trypanosoma conorhini</name>
    <dbReference type="NCBI Taxonomy" id="83891"/>
    <lineage>
        <taxon>Eukaryota</taxon>
        <taxon>Discoba</taxon>
        <taxon>Euglenozoa</taxon>
        <taxon>Kinetoplastea</taxon>
        <taxon>Metakinetoplastina</taxon>
        <taxon>Trypanosomatida</taxon>
        <taxon>Trypanosomatidae</taxon>
        <taxon>Trypanosoma</taxon>
    </lineage>
</organism>
<name>A0A3R7L7I8_9TRYP</name>
<reference evidence="9 10" key="1">
    <citation type="journal article" date="2018" name="BMC Genomics">
        <title>Genomic comparison of Trypanosoma conorhini and Trypanosoma rangeli to Trypanosoma cruzi strains of high and low virulence.</title>
        <authorList>
            <person name="Bradwell K.R."/>
            <person name="Koparde V.N."/>
            <person name="Matveyev A.V."/>
            <person name="Serrano M.G."/>
            <person name="Alves J.M."/>
            <person name="Parikh H."/>
            <person name="Huang B."/>
            <person name="Lee V."/>
            <person name="Espinosa-Alvarez O."/>
            <person name="Ortiz P.A."/>
            <person name="Costa-Martins A.G."/>
            <person name="Teixeira M.M."/>
            <person name="Buck G.A."/>
        </authorList>
    </citation>
    <scope>NUCLEOTIDE SEQUENCE [LARGE SCALE GENOMIC DNA]</scope>
    <source>
        <strain evidence="9 10">025E</strain>
    </source>
</reference>
<evidence type="ECO:0000259" key="8">
    <source>
        <dbReference type="SMART" id="SM01349"/>
    </source>
</evidence>
<dbReference type="OrthoDB" id="205662at2759"/>
<keyword evidence="4" id="KW-0206">Cytoskeleton</keyword>
<dbReference type="GO" id="GO:0046785">
    <property type="term" value="P:microtubule polymerization"/>
    <property type="evidence" value="ECO:0007669"/>
    <property type="project" value="InterPro"/>
</dbReference>
<comment type="similarity">
    <text evidence="5">Belongs to the TOG/XMAP215 family.</text>
</comment>
<evidence type="ECO:0000256" key="5">
    <source>
        <dbReference type="ARBA" id="ARBA00025722"/>
    </source>
</evidence>
<feature type="region of interest" description="Disordered" evidence="7">
    <location>
        <begin position="537"/>
        <end position="576"/>
    </location>
</feature>
<dbReference type="PROSITE" id="PS50077">
    <property type="entry name" value="HEAT_REPEAT"/>
    <property type="match status" value="1"/>
</dbReference>
<dbReference type="InterPro" id="IPR045110">
    <property type="entry name" value="XMAP215"/>
</dbReference>
<dbReference type="SUPFAM" id="SSF48371">
    <property type="entry name" value="ARM repeat"/>
    <property type="match status" value="1"/>
</dbReference>
<proteinExistence type="inferred from homology"/>
<evidence type="ECO:0000256" key="6">
    <source>
        <dbReference type="PROSITE-ProRule" id="PRU00103"/>
    </source>
</evidence>
<dbReference type="GO" id="GO:0007051">
    <property type="term" value="P:spindle organization"/>
    <property type="evidence" value="ECO:0007669"/>
    <property type="project" value="InterPro"/>
</dbReference>
<evidence type="ECO:0000256" key="7">
    <source>
        <dbReference type="SAM" id="MobiDB-lite"/>
    </source>
</evidence>
<dbReference type="Proteomes" id="UP000284403">
    <property type="component" value="Unassembled WGS sequence"/>
</dbReference>
<keyword evidence="10" id="KW-1185">Reference proteome</keyword>
<feature type="region of interest" description="Disordered" evidence="7">
    <location>
        <begin position="813"/>
        <end position="862"/>
    </location>
</feature>
<dbReference type="InterPro" id="IPR034085">
    <property type="entry name" value="TOG"/>
</dbReference>
<dbReference type="GeneID" id="40317126"/>
<feature type="region of interest" description="Disordered" evidence="7">
    <location>
        <begin position="1466"/>
        <end position="1538"/>
    </location>
</feature>
<gene>
    <name evidence="9" type="ORF">Tco025E_03515</name>
</gene>
<dbReference type="Pfam" id="PF21041">
    <property type="entry name" value="XMAP215_CLASP_TOG"/>
    <property type="match status" value="1"/>
</dbReference>
<evidence type="ECO:0000256" key="2">
    <source>
        <dbReference type="ARBA" id="ARBA00022490"/>
    </source>
</evidence>
<dbReference type="PANTHER" id="PTHR12609">
    <property type="entry name" value="MICROTUBULE ASSOCIATED PROTEIN XMAP215"/>
    <property type="match status" value="1"/>
</dbReference>
<comment type="caution">
    <text evidence="9">The sequence shown here is derived from an EMBL/GenBank/DDBJ whole genome shotgun (WGS) entry which is preliminary data.</text>
</comment>
<comment type="subcellular location">
    <subcellularLocation>
        <location evidence="1">Cytoplasm</location>
        <location evidence="1">Cytoskeleton</location>
    </subcellularLocation>
</comment>
<evidence type="ECO:0000256" key="1">
    <source>
        <dbReference type="ARBA" id="ARBA00004245"/>
    </source>
</evidence>
<feature type="region of interest" description="Disordered" evidence="7">
    <location>
        <begin position="869"/>
        <end position="888"/>
    </location>
</feature>